<dbReference type="AlphaFoldDB" id="A0AAD3TZ43"/>
<feature type="compositionally biased region" description="Polar residues" evidence="1">
    <location>
        <begin position="11"/>
        <end position="28"/>
    </location>
</feature>
<feature type="region of interest" description="Disordered" evidence="1">
    <location>
        <begin position="330"/>
        <end position="354"/>
    </location>
</feature>
<sequence length="484" mass="51909">MDRSHLRNRSLDSCSPTSPLSRAGSTHFRSPLSVLRREVAALPAKDRSLPLLPKPPNPSFPLAFRTPYRNRSSRASTVQVHSGSQVPSQTASVSGCDSDVDSEETVRYVTPLSRVWSTPDIEWPAVRDWPDDGEDGEDYNDEEDEDSILLTTPWPPLSIRRRTQAGPSLLICTPTEAGSTPSVPAPSRSPNQLTAAPPMPPPPPLRTHITTVVVPSPISPGPSRPRSLSLIGLPVKDEDPVLPRNEPLPPPPRPVTHSTRRYSDTPGRAAVRLASPMPMRSLSAQSAAWAATEAAAYTHVLLRASVFAKHLADRSTASATVGAMLAFQHSNPEDPRHFSLSTNPQRSLQEDGLATGSQGSLLDRLLTHLSRGGFADLFTTPFTLRRTCTSCGADTHAATESWTVPGRSAAGARAVHTASPGEVAERMTDGAAGVQWALVGAAVPTDRGMGFVASEGQWTLFQGAERAPVDLATVRAVFALYERV</sequence>
<evidence type="ECO:0000313" key="3">
    <source>
        <dbReference type="Proteomes" id="UP001222932"/>
    </source>
</evidence>
<feature type="compositionally biased region" description="Polar residues" evidence="1">
    <location>
        <begin position="69"/>
        <end position="95"/>
    </location>
</feature>
<feature type="compositionally biased region" description="Polar residues" evidence="1">
    <location>
        <begin position="176"/>
        <end position="194"/>
    </location>
</feature>
<feature type="compositionally biased region" description="Acidic residues" evidence="1">
    <location>
        <begin position="131"/>
        <end position="146"/>
    </location>
</feature>
<evidence type="ECO:0000313" key="2">
    <source>
        <dbReference type="EMBL" id="GMK59550.1"/>
    </source>
</evidence>
<feature type="region of interest" description="Disordered" evidence="1">
    <location>
        <begin position="1"/>
        <end position="28"/>
    </location>
</feature>
<keyword evidence="3" id="KW-1185">Reference proteome</keyword>
<proteinExistence type="predicted"/>
<organism evidence="2 3">
    <name type="scientific">Cutaneotrichosporon spelunceum</name>
    <dbReference type="NCBI Taxonomy" id="1672016"/>
    <lineage>
        <taxon>Eukaryota</taxon>
        <taxon>Fungi</taxon>
        <taxon>Dikarya</taxon>
        <taxon>Basidiomycota</taxon>
        <taxon>Agaricomycotina</taxon>
        <taxon>Tremellomycetes</taxon>
        <taxon>Trichosporonales</taxon>
        <taxon>Trichosporonaceae</taxon>
        <taxon>Cutaneotrichosporon</taxon>
    </lineage>
</organism>
<evidence type="ECO:0000256" key="1">
    <source>
        <dbReference type="SAM" id="MobiDB-lite"/>
    </source>
</evidence>
<feature type="region of interest" description="Disordered" evidence="1">
    <location>
        <begin position="125"/>
        <end position="146"/>
    </location>
</feature>
<reference evidence="2" key="2">
    <citation type="submission" date="2023-06" db="EMBL/GenBank/DDBJ databases">
        <authorList>
            <person name="Kobayashi Y."/>
            <person name="Kayamori A."/>
            <person name="Aoki K."/>
            <person name="Shiwa Y."/>
            <person name="Fujita N."/>
            <person name="Sugita T."/>
            <person name="Iwasaki W."/>
            <person name="Tanaka N."/>
            <person name="Takashima M."/>
        </authorList>
    </citation>
    <scope>NUCLEOTIDE SEQUENCE</scope>
    <source>
        <strain evidence="2">HIS016</strain>
    </source>
</reference>
<comment type="caution">
    <text evidence="2">The sequence shown here is derived from an EMBL/GenBank/DDBJ whole genome shotgun (WGS) entry which is preliminary data.</text>
</comment>
<protein>
    <submittedName>
        <fullName evidence="2">Uncharacterized protein</fullName>
    </submittedName>
</protein>
<accession>A0AAD3TZ43</accession>
<feature type="region of interest" description="Disordered" evidence="1">
    <location>
        <begin position="236"/>
        <end position="265"/>
    </location>
</feature>
<dbReference type="EMBL" id="BTCM01000008">
    <property type="protein sequence ID" value="GMK59550.1"/>
    <property type="molecule type" value="Genomic_DNA"/>
</dbReference>
<name>A0AAD3TZ43_9TREE</name>
<dbReference type="Proteomes" id="UP001222932">
    <property type="component" value="Unassembled WGS sequence"/>
</dbReference>
<gene>
    <name evidence="2" type="ORF">CspeluHIS016_0801560</name>
</gene>
<feature type="region of interest" description="Disordered" evidence="1">
    <location>
        <begin position="44"/>
        <end position="98"/>
    </location>
</feature>
<feature type="region of interest" description="Disordered" evidence="1">
    <location>
        <begin position="172"/>
        <end position="209"/>
    </location>
</feature>
<reference evidence="2" key="1">
    <citation type="journal article" date="2023" name="BMC Genomics">
        <title>Chromosome-level genome assemblies of Cutaneotrichosporon spp. (Trichosporonales, Basidiomycota) reveal imbalanced evolution between nucleotide sequences and chromosome synteny.</title>
        <authorList>
            <person name="Kobayashi Y."/>
            <person name="Kayamori A."/>
            <person name="Aoki K."/>
            <person name="Shiwa Y."/>
            <person name="Matsutani M."/>
            <person name="Fujita N."/>
            <person name="Sugita T."/>
            <person name="Iwasaki W."/>
            <person name="Tanaka N."/>
            <person name="Takashima M."/>
        </authorList>
    </citation>
    <scope>NUCLEOTIDE SEQUENCE</scope>
    <source>
        <strain evidence="2">HIS016</strain>
    </source>
</reference>